<keyword evidence="4" id="KW-1185">Reference proteome</keyword>
<sequence>MRITHGAKVLALTGVLALGLAACGGDDSGNGDGGDDGGADTSTQDDGGDADDGDDDDGAPDDGDFTNSLTFGTGGTAGVYFPLGTEYANLFEAHIDDVSVNAIETGASVDNLGRIFQGEMQIGLTQNNTAIEAVNGDGEFEGLPLDNIGWLGQLYPEAAQVITLESGGYDSIEDLAGQRISVGPPGSGTRAVAQAILSAHGIEDGDYEAFEESFGDARSRLQDGNLDASIEILGVPAGSLDELAATHDVKLLSMDEAVADAIAADSDFEPYTIEGGTYSFIDDDVTTVSVFAGVAASTTQVSPELGYEITRVIYEHAGDISLAQGDLINLEDALLGQGSLQLHPGAQQYFEEQGLL</sequence>
<organism evidence="3 4">
    <name type="scientific">Phytoactinopolyspora mesophila</name>
    <dbReference type="NCBI Taxonomy" id="2650750"/>
    <lineage>
        <taxon>Bacteria</taxon>
        <taxon>Bacillati</taxon>
        <taxon>Actinomycetota</taxon>
        <taxon>Actinomycetes</taxon>
        <taxon>Jiangellales</taxon>
        <taxon>Jiangellaceae</taxon>
        <taxon>Phytoactinopolyspora</taxon>
    </lineage>
</organism>
<dbReference type="PROSITE" id="PS51257">
    <property type="entry name" value="PROKAR_LIPOPROTEIN"/>
    <property type="match status" value="1"/>
</dbReference>
<dbReference type="Pfam" id="PF16868">
    <property type="entry name" value="NMT1_3"/>
    <property type="match status" value="1"/>
</dbReference>
<evidence type="ECO:0000256" key="1">
    <source>
        <dbReference type="SAM" id="MobiDB-lite"/>
    </source>
</evidence>
<dbReference type="Proteomes" id="UP000460435">
    <property type="component" value="Unassembled WGS sequence"/>
</dbReference>
<protein>
    <submittedName>
        <fullName evidence="3">TAXI family TRAP transporter solute-binding subunit</fullName>
    </submittedName>
</protein>
<comment type="caution">
    <text evidence="3">The sequence shown here is derived from an EMBL/GenBank/DDBJ whole genome shotgun (WGS) entry which is preliminary data.</text>
</comment>
<dbReference type="Gene3D" id="3.40.190.10">
    <property type="entry name" value="Periplasmic binding protein-like II"/>
    <property type="match status" value="2"/>
</dbReference>
<gene>
    <name evidence="3" type="ORF">F7O44_03470</name>
</gene>
<keyword evidence="2" id="KW-0732">Signal</keyword>
<reference evidence="3 4" key="1">
    <citation type="submission" date="2019-11" db="EMBL/GenBank/DDBJ databases">
        <authorList>
            <person name="Li X.-J."/>
            <person name="Feng X.-M."/>
        </authorList>
    </citation>
    <scope>NUCLEOTIDE SEQUENCE [LARGE SCALE GENOMIC DNA]</scope>
    <source>
        <strain evidence="3 4">XMNu-373</strain>
    </source>
</reference>
<dbReference type="EMBL" id="WLZY01000001">
    <property type="protein sequence ID" value="NDL56129.1"/>
    <property type="molecule type" value="Genomic_DNA"/>
</dbReference>
<proteinExistence type="predicted"/>
<dbReference type="PANTHER" id="PTHR42941">
    <property type="entry name" value="SLL1037 PROTEIN"/>
    <property type="match status" value="1"/>
</dbReference>
<dbReference type="InterPro" id="IPR011852">
    <property type="entry name" value="TRAP_TAXI"/>
</dbReference>
<evidence type="ECO:0000256" key="2">
    <source>
        <dbReference type="SAM" id="SignalP"/>
    </source>
</evidence>
<dbReference type="NCBIfam" id="TIGR02122">
    <property type="entry name" value="TRAP_TAXI"/>
    <property type="match status" value="1"/>
</dbReference>
<name>A0A7K3LYP6_9ACTN</name>
<evidence type="ECO:0000313" key="4">
    <source>
        <dbReference type="Proteomes" id="UP000460435"/>
    </source>
</evidence>
<evidence type="ECO:0000313" key="3">
    <source>
        <dbReference type="EMBL" id="NDL56129.1"/>
    </source>
</evidence>
<feature type="region of interest" description="Disordered" evidence="1">
    <location>
        <begin position="29"/>
        <end position="69"/>
    </location>
</feature>
<feature type="chain" id="PRO_5039181175" evidence="2">
    <location>
        <begin position="25"/>
        <end position="356"/>
    </location>
</feature>
<feature type="compositionally biased region" description="Acidic residues" evidence="1">
    <location>
        <begin position="46"/>
        <end position="64"/>
    </location>
</feature>
<feature type="signal peptide" evidence="2">
    <location>
        <begin position="1"/>
        <end position="24"/>
    </location>
</feature>
<dbReference type="RefSeq" id="WP_162448757.1">
    <property type="nucleotide sequence ID" value="NZ_WLZY01000001.1"/>
</dbReference>
<dbReference type="CDD" id="cd13520">
    <property type="entry name" value="PBP2_TAXI_TRAP"/>
    <property type="match status" value="1"/>
</dbReference>
<accession>A0A7K3LYP6</accession>
<dbReference type="SUPFAM" id="SSF53850">
    <property type="entry name" value="Periplasmic binding protein-like II"/>
    <property type="match status" value="1"/>
</dbReference>
<dbReference type="PANTHER" id="PTHR42941:SF1">
    <property type="entry name" value="SLL1037 PROTEIN"/>
    <property type="match status" value="1"/>
</dbReference>
<dbReference type="AlphaFoldDB" id="A0A7K3LYP6"/>